<dbReference type="EMBL" id="HBUF01047010">
    <property type="protein sequence ID" value="CAG6620087.1"/>
    <property type="molecule type" value="Transcribed_RNA"/>
</dbReference>
<proteinExistence type="predicted"/>
<name>A0A8D8M9J3_9HEMI</name>
<protein>
    <submittedName>
        <fullName evidence="1">Uncharacterized protein</fullName>
    </submittedName>
</protein>
<accession>A0A8D8M9J3</accession>
<organism evidence="1">
    <name type="scientific">Cacopsylla melanoneura</name>
    <dbReference type="NCBI Taxonomy" id="428564"/>
    <lineage>
        <taxon>Eukaryota</taxon>
        <taxon>Metazoa</taxon>
        <taxon>Ecdysozoa</taxon>
        <taxon>Arthropoda</taxon>
        <taxon>Hexapoda</taxon>
        <taxon>Insecta</taxon>
        <taxon>Pterygota</taxon>
        <taxon>Neoptera</taxon>
        <taxon>Paraneoptera</taxon>
        <taxon>Hemiptera</taxon>
        <taxon>Sternorrhyncha</taxon>
        <taxon>Psylloidea</taxon>
        <taxon>Psyllidae</taxon>
        <taxon>Psyllinae</taxon>
        <taxon>Cacopsylla</taxon>
    </lineage>
</organism>
<sequence length="128" mass="15060">MSIRYKVQKTSPGTHKMYSTKRSKLILLQLHFYYHFKTLEFKTCLIVYKSNFGAEISFWTPNICYGFFPCPISWFSEEFCGIETPIFTPNIFIDFLFEIVSRYGPGLQLGMFDMICPIVLYSHSFQTV</sequence>
<reference evidence="1" key="1">
    <citation type="submission" date="2021-05" db="EMBL/GenBank/DDBJ databases">
        <authorList>
            <person name="Alioto T."/>
            <person name="Alioto T."/>
            <person name="Gomez Garrido J."/>
        </authorList>
    </citation>
    <scope>NUCLEOTIDE SEQUENCE</scope>
</reference>
<evidence type="ECO:0000313" key="1">
    <source>
        <dbReference type="EMBL" id="CAG6620087.1"/>
    </source>
</evidence>
<dbReference type="AlphaFoldDB" id="A0A8D8M9J3"/>